<dbReference type="AlphaFoldDB" id="A0A151ID98"/>
<gene>
    <name evidence="1" type="ORF">ALC62_11051</name>
</gene>
<organism evidence="1 2">
    <name type="scientific">Cyphomyrmex costatus</name>
    <dbReference type="NCBI Taxonomy" id="456900"/>
    <lineage>
        <taxon>Eukaryota</taxon>
        <taxon>Metazoa</taxon>
        <taxon>Ecdysozoa</taxon>
        <taxon>Arthropoda</taxon>
        <taxon>Hexapoda</taxon>
        <taxon>Insecta</taxon>
        <taxon>Pterygota</taxon>
        <taxon>Neoptera</taxon>
        <taxon>Endopterygota</taxon>
        <taxon>Hymenoptera</taxon>
        <taxon>Apocrita</taxon>
        <taxon>Aculeata</taxon>
        <taxon>Formicoidea</taxon>
        <taxon>Formicidae</taxon>
        <taxon>Myrmicinae</taxon>
        <taxon>Cyphomyrmex</taxon>
    </lineage>
</organism>
<evidence type="ECO:0000313" key="1">
    <source>
        <dbReference type="EMBL" id="KYM98249.1"/>
    </source>
</evidence>
<dbReference type="Proteomes" id="UP000078542">
    <property type="component" value="Unassembled WGS sequence"/>
</dbReference>
<feature type="non-terminal residue" evidence="1">
    <location>
        <position position="1"/>
    </location>
</feature>
<dbReference type="EMBL" id="KQ978001">
    <property type="protein sequence ID" value="KYM98249.1"/>
    <property type="molecule type" value="Genomic_DNA"/>
</dbReference>
<evidence type="ECO:0000313" key="2">
    <source>
        <dbReference type="Proteomes" id="UP000078542"/>
    </source>
</evidence>
<reference evidence="1 2" key="1">
    <citation type="submission" date="2016-03" db="EMBL/GenBank/DDBJ databases">
        <title>Cyphomyrmex costatus WGS genome.</title>
        <authorList>
            <person name="Nygaard S."/>
            <person name="Hu H."/>
            <person name="Boomsma J."/>
            <person name="Zhang G."/>
        </authorList>
    </citation>
    <scope>NUCLEOTIDE SEQUENCE [LARGE SCALE GENOMIC DNA]</scope>
    <source>
        <strain evidence="1">MS0001</strain>
        <tissue evidence="1">Whole body</tissue>
    </source>
</reference>
<keyword evidence="2" id="KW-1185">Reference proteome</keyword>
<accession>A0A151ID98</accession>
<name>A0A151ID98_9HYME</name>
<sequence length="66" mass="7396">ITKNIAASVNIHGYNLIADNCYIKWTSFNIINDMLGNNPAIAPLSIKYNIRGFTINENVLHLFDST</sequence>
<protein>
    <submittedName>
        <fullName evidence="1">Uncharacterized protein</fullName>
    </submittedName>
</protein>
<proteinExistence type="predicted"/>